<evidence type="ECO:0000313" key="3">
    <source>
        <dbReference type="EMBL" id="MCW3475469.1"/>
    </source>
</evidence>
<dbReference type="AlphaFoldDB" id="A0AA41YKG8"/>
<feature type="compositionally biased region" description="Low complexity" evidence="1">
    <location>
        <begin position="28"/>
        <end position="37"/>
    </location>
</feature>
<evidence type="ECO:0000256" key="1">
    <source>
        <dbReference type="SAM" id="MobiDB-lite"/>
    </source>
</evidence>
<dbReference type="PANTHER" id="PTHR23150">
    <property type="entry name" value="SULFATASE MODIFYING FACTOR 1, 2"/>
    <property type="match status" value="1"/>
</dbReference>
<feature type="compositionally biased region" description="Low complexity" evidence="1">
    <location>
        <begin position="45"/>
        <end position="57"/>
    </location>
</feature>
<dbReference type="EMBL" id="JAPDNT010000009">
    <property type="protein sequence ID" value="MCW3475469.1"/>
    <property type="molecule type" value="Genomic_DNA"/>
</dbReference>
<feature type="compositionally biased region" description="Low complexity" evidence="1">
    <location>
        <begin position="1"/>
        <end position="17"/>
    </location>
</feature>
<reference evidence="3" key="1">
    <citation type="submission" date="2022-09" db="EMBL/GenBank/DDBJ databases">
        <title>Rhodovastum sp. nov. RN2-1 isolated from soil in Seongnam, South Korea.</title>
        <authorList>
            <person name="Le N.T."/>
        </authorList>
    </citation>
    <scope>NUCLEOTIDE SEQUENCE</scope>
    <source>
        <strain evidence="3">RN2-1</strain>
    </source>
</reference>
<feature type="non-terminal residue" evidence="3">
    <location>
        <position position="1"/>
    </location>
</feature>
<dbReference type="Pfam" id="PF03781">
    <property type="entry name" value="FGE-sulfatase"/>
    <property type="match status" value="1"/>
</dbReference>
<reference evidence="3" key="2">
    <citation type="submission" date="2022-10" db="EMBL/GenBank/DDBJ databases">
        <authorList>
            <person name="Trinh H.N."/>
        </authorList>
    </citation>
    <scope>NUCLEOTIDE SEQUENCE</scope>
    <source>
        <strain evidence="3">RN2-1</strain>
    </source>
</reference>
<dbReference type="RefSeq" id="WP_264714186.1">
    <property type="nucleotide sequence ID" value="NZ_JAPDNT010000009.1"/>
</dbReference>
<evidence type="ECO:0000259" key="2">
    <source>
        <dbReference type="Pfam" id="PF03781"/>
    </source>
</evidence>
<dbReference type="Gene3D" id="3.90.1580.10">
    <property type="entry name" value="paralog of FGE (formylglycine-generating enzyme)"/>
    <property type="match status" value="1"/>
</dbReference>
<organism evidence="3 4">
    <name type="scientific">Limobrevibacterium gyesilva</name>
    <dbReference type="NCBI Taxonomy" id="2991712"/>
    <lineage>
        <taxon>Bacteria</taxon>
        <taxon>Pseudomonadati</taxon>
        <taxon>Pseudomonadota</taxon>
        <taxon>Alphaproteobacteria</taxon>
        <taxon>Acetobacterales</taxon>
        <taxon>Acetobacteraceae</taxon>
        <taxon>Limobrevibacterium</taxon>
    </lineage>
</organism>
<feature type="domain" description="Sulfatase-modifying factor enzyme-like" evidence="2">
    <location>
        <begin position="101"/>
        <end position="321"/>
    </location>
</feature>
<dbReference type="GO" id="GO:0120147">
    <property type="term" value="F:formylglycine-generating oxidase activity"/>
    <property type="evidence" value="ECO:0007669"/>
    <property type="project" value="TreeGrafter"/>
</dbReference>
<feature type="compositionally biased region" description="Pro residues" evidence="1">
    <location>
        <begin position="58"/>
        <end position="76"/>
    </location>
</feature>
<feature type="region of interest" description="Disordered" evidence="1">
    <location>
        <begin position="1"/>
        <end position="76"/>
    </location>
</feature>
<dbReference type="InterPro" id="IPR016187">
    <property type="entry name" value="CTDL_fold"/>
</dbReference>
<proteinExistence type="predicted"/>
<sequence>APAADMQPQPGQADAAPGPAPANPVSPPAARTPAPATDMQVAAVPRQPQPGQADAAPGPGPASPAPPATARTPPPAAEMQAVVVPPRLQPAQAESTPAIAEPEMIPVAGGTLRMGSNEDLSEQPIHSVKVGSFLIAKYPVTVRQWRACVAAKACSYAPDGNDDAPVGNVSWDDAQQFAAWLSQATHRPYRLPSEAEWEYAARGGTSTRYWWGDTMKPGLANCKGCNGPHDGIQPAKVGALPANPFGLNDIGGGLAEWVEDCWHKDYHNAPADGSAWHAPDCRAHVLRGGSWRNDPSYVRPASRDYYDASVRYPAHGVRLARSP</sequence>
<dbReference type="PANTHER" id="PTHR23150:SF35">
    <property type="entry name" value="BLL6746 PROTEIN"/>
    <property type="match status" value="1"/>
</dbReference>
<protein>
    <submittedName>
        <fullName evidence="3">Formylglycine-generating enzyme family protein</fullName>
    </submittedName>
</protein>
<dbReference type="InterPro" id="IPR005532">
    <property type="entry name" value="SUMF_dom"/>
</dbReference>
<keyword evidence="4" id="KW-1185">Reference proteome</keyword>
<name>A0AA41YKG8_9PROT</name>
<accession>A0AA41YKG8</accession>
<dbReference type="InterPro" id="IPR051043">
    <property type="entry name" value="Sulfatase_Mod_Factor_Kinase"/>
</dbReference>
<dbReference type="Proteomes" id="UP001165679">
    <property type="component" value="Unassembled WGS sequence"/>
</dbReference>
<comment type="caution">
    <text evidence="3">The sequence shown here is derived from an EMBL/GenBank/DDBJ whole genome shotgun (WGS) entry which is preliminary data.</text>
</comment>
<dbReference type="InterPro" id="IPR042095">
    <property type="entry name" value="SUMF_sf"/>
</dbReference>
<dbReference type="SUPFAM" id="SSF56436">
    <property type="entry name" value="C-type lectin-like"/>
    <property type="match status" value="1"/>
</dbReference>
<gene>
    <name evidence="3" type="ORF">OL599_12870</name>
</gene>
<feature type="compositionally biased region" description="Pro residues" evidence="1">
    <location>
        <begin position="18"/>
        <end position="27"/>
    </location>
</feature>
<evidence type="ECO:0000313" key="4">
    <source>
        <dbReference type="Proteomes" id="UP001165679"/>
    </source>
</evidence>